<evidence type="ECO:0000313" key="1">
    <source>
        <dbReference type="EMBL" id="MBE0347259.1"/>
    </source>
</evidence>
<protein>
    <recommendedName>
        <fullName evidence="3">DUF721 domain-containing protein</fullName>
    </recommendedName>
</protein>
<comment type="caution">
    <text evidence="1">The sequence shown here is derived from an EMBL/GenBank/DDBJ whole genome shotgun (WGS) entry which is preliminary data.</text>
</comment>
<accession>A0A8I0MWL9</accession>
<gene>
    <name evidence="1" type="ORF">PPEP_a1672</name>
</gene>
<dbReference type="EMBL" id="AQHF01000026">
    <property type="protein sequence ID" value="MBE0347259.1"/>
    <property type="molecule type" value="Genomic_DNA"/>
</dbReference>
<dbReference type="AlphaFoldDB" id="A0A8I0MWL9"/>
<sequence length="182" mass="20038">MYLCLLIWRLFFIFQPTGSKSLAKNRYNPKPLDEVMGGWSDKLNQYGQKSAQAAQLQTCLAETLGPILSKKCRVAHYREGTLTIEAASATLATRLNFLKMDILSAFRKAGVHDCALVKITTNPEAQQRLNNTVESPSTAYKANRNMSQATGEQLLALAESAPPSLKAKLEKLAKHATAAQKK</sequence>
<keyword evidence="2" id="KW-1185">Reference proteome</keyword>
<dbReference type="Pfam" id="PF05258">
    <property type="entry name" value="DciA"/>
    <property type="match status" value="1"/>
</dbReference>
<evidence type="ECO:0008006" key="3">
    <source>
        <dbReference type="Google" id="ProtNLM"/>
    </source>
</evidence>
<reference evidence="1 2" key="1">
    <citation type="submission" date="2015-06" db="EMBL/GenBank/DDBJ databases">
        <title>Genome sequence of Pseudoalteromonas peptidolytica.</title>
        <authorList>
            <person name="Xie B.-B."/>
            <person name="Rong J.-C."/>
            <person name="Qin Q.-L."/>
            <person name="Zhang Y.-Z."/>
        </authorList>
    </citation>
    <scope>NUCLEOTIDE SEQUENCE [LARGE SCALE GENOMIC DNA]</scope>
    <source>
        <strain evidence="1 2">F12-50-A1</strain>
    </source>
</reference>
<dbReference type="InterPro" id="IPR007922">
    <property type="entry name" value="DciA-like"/>
</dbReference>
<organism evidence="1 2">
    <name type="scientific">Pseudoalteromonas peptidolytica F12-50-A1</name>
    <dbReference type="NCBI Taxonomy" id="1315280"/>
    <lineage>
        <taxon>Bacteria</taxon>
        <taxon>Pseudomonadati</taxon>
        <taxon>Pseudomonadota</taxon>
        <taxon>Gammaproteobacteria</taxon>
        <taxon>Alteromonadales</taxon>
        <taxon>Pseudoalteromonadaceae</taxon>
        <taxon>Pseudoalteromonas</taxon>
    </lineage>
</organism>
<proteinExistence type="predicted"/>
<evidence type="ECO:0000313" key="2">
    <source>
        <dbReference type="Proteomes" id="UP000660708"/>
    </source>
</evidence>
<name>A0A8I0MWL9_9GAMM</name>
<dbReference type="Proteomes" id="UP000660708">
    <property type="component" value="Unassembled WGS sequence"/>
</dbReference>